<evidence type="ECO:0000313" key="2">
    <source>
        <dbReference type="Proteomes" id="UP001056120"/>
    </source>
</evidence>
<evidence type="ECO:0000313" key="1">
    <source>
        <dbReference type="EMBL" id="KAI3825976.1"/>
    </source>
</evidence>
<keyword evidence="2" id="KW-1185">Reference proteome</keyword>
<name>A0ACB9K0Y6_9ASTR</name>
<sequence length="102" mass="12055">MLYRPSTARDFMTHAIPDGDRIHHRALGFKSLGDLYYVCLCDGFVKDAEFYHRMVWFEKAFLKGVHKIKRLKDELDKIMEYKLNLLKELSALDEKQDESASR</sequence>
<dbReference type="EMBL" id="CM042018">
    <property type="protein sequence ID" value="KAI3825976.1"/>
    <property type="molecule type" value="Genomic_DNA"/>
</dbReference>
<proteinExistence type="predicted"/>
<accession>A0ACB9K0Y6</accession>
<dbReference type="Proteomes" id="UP001056120">
    <property type="component" value="Linkage Group LG01"/>
</dbReference>
<comment type="caution">
    <text evidence="1">The sequence shown here is derived from an EMBL/GenBank/DDBJ whole genome shotgun (WGS) entry which is preliminary data.</text>
</comment>
<reference evidence="2" key="1">
    <citation type="journal article" date="2022" name="Mol. Ecol. Resour.">
        <title>The genomes of chicory, endive, great burdock and yacon provide insights into Asteraceae palaeo-polyploidization history and plant inulin production.</title>
        <authorList>
            <person name="Fan W."/>
            <person name="Wang S."/>
            <person name="Wang H."/>
            <person name="Wang A."/>
            <person name="Jiang F."/>
            <person name="Liu H."/>
            <person name="Zhao H."/>
            <person name="Xu D."/>
            <person name="Zhang Y."/>
        </authorList>
    </citation>
    <scope>NUCLEOTIDE SEQUENCE [LARGE SCALE GENOMIC DNA]</scope>
    <source>
        <strain evidence="2">cv. Yunnan</strain>
    </source>
</reference>
<gene>
    <name evidence="1" type="ORF">L1987_00015</name>
</gene>
<reference evidence="1 2" key="2">
    <citation type="journal article" date="2022" name="Mol. Ecol. Resour.">
        <title>The genomes of chicory, endive, great burdock and yacon provide insights into Asteraceae paleo-polyploidization history and plant inulin production.</title>
        <authorList>
            <person name="Fan W."/>
            <person name="Wang S."/>
            <person name="Wang H."/>
            <person name="Wang A."/>
            <person name="Jiang F."/>
            <person name="Liu H."/>
            <person name="Zhao H."/>
            <person name="Xu D."/>
            <person name="Zhang Y."/>
        </authorList>
    </citation>
    <scope>NUCLEOTIDE SEQUENCE [LARGE SCALE GENOMIC DNA]</scope>
    <source>
        <strain evidence="2">cv. Yunnan</strain>
        <tissue evidence="1">Leaves</tissue>
    </source>
</reference>
<organism evidence="1 2">
    <name type="scientific">Smallanthus sonchifolius</name>
    <dbReference type="NCBI Taxonomy" id="185202"/>
    <lineage>
        <taxon>Eukaryota</taxon>
        <taxon>Viridiplantae</taxon>
        <taxon>Streptophyta</taxon>
        <taxon>Embryophyta</taxon>
        <taxon>Tracheophyta</taxon>
        <taxon>Spermatophyta</taxon>
        <taxon>Magnoliopsida</taxon>
        <taxon>eudicotyledons</taxon>
        <taxon>Gunneridae</taxon>
        <taxon>Pentapetalae</taxon>
        <taxon>asterids</taxon>
        <taxon>campanulids</taxon>
        <taxon>Asterales</taxon>
        <taxon>Asteraceae</taxon>
        <taxon>Asteroideae</taxon>
        <taxon>Heliantheae alliance</taxon>
        <taxon>Millerieae</taxon>
        <taxon>Smallanthus</taxon>
    </lineage>
</organism>
<protein>
    <submittedName>
        <fullName evidence="1">Uncharacterized protein</fullName>
    </submittedName>
</protein>